<dbReference type="EMBL" id="CAKLBY020000047">
    <property type="protein sequence ID" value="CAK7917983.1"/>
    <property type="molecule type" value="Genomic_DNA"/>
</dbReference>
<accession>A0AAV1TE22</accession>
<organism evidence="2 3">
    <name type="scientific">Peronospora matthiolae</name>
    <dbReference type="NCBI Taxonomy" id="2874970"/>
    <lineage>
        <taxon>Eukaryota</taxon>
        <taxon>Sar</taxon>
        <taxon>Stramenopiles</taxon>
        <taxon>Oomycota</taxon>
        <taxon>Peronosporomycetes</taxon>
        <taxon>Peronosporales</taxon>
        <taxon>Peronosporaceae</taxon>
        <taxon>Peronospora</taxon>
    </lineage>
</organism>
<sequence>MDSIRGRRSEPTQRRQRPLTLSRGSKRYDVLASREDDKVAEEEALAPEIENQGVEPMIVSVPAEPSTIYIPNTSKHALLRILKKNQLVLPSEPQLLGLKQRERSDLFSCIQPSVSQTRFLVESPLQNEHSFRSVDEITHLLRL</sequence>
<evidence type="ECO:0000313" key="3">
    <source>
        <dbReference type="Proteomes" id="UP001162060"/>
    </source>
</evidence>
<feature type="compositionally biased region" description="Basic and acidic residues" evidence="1">
    <location>
        <begin position="1"/>
        <end position="13"/>
    </location>
</feature>
<name>A0AAV1TE22_9STRA</name>
<protein>
    <submittedName>
        <fullName evidence="2">Uncharacterized protein</fullName>
    </submittedName>
</protein>
<gene>
    <name evidence="2" type="ORF">PM001_LOCUS5701</name>
</gene>
<feature type="region of interest" description="Disordered" evidence="1">
    <location>
        <begin position="1"/>
        <end position="35"/>
    </location>
</feature>
<dbReference type="Proteomes" id="UP001162060">
    <property type="component" value="Unassembled WGS sequence"/>
</dbReference>
<evidence type="ECO:0000313" key="2">
    <source>
        <dbReference type="EMBL" id="CAK7917983.1"/>
    </source>
</evidence>
<comment type="caution">
    <text evidence="2">The sequence shown here is derived from an EMBL/GenBank/DDBJ whole genome shotgun (WGS) entry which is preliminary data.</text>
</comment>
<reference evidence="2" key="1">
    <citation type="submission" date="2024-01" db="EMBL/GenBank/DDBJ databases">
        <authorList>
            <person name="Webb A."/>
        </authorList>
    </citation>
    <scope>NUCLEOTIDE SEQUENCE</scope>
    <source>
        <strain evidence="2">Pm1</strain>
    </source>
</reference>
<feature type="compositionally biased region" description="Basic and acidic residues" evidence="1">
    <location>
        <begin position="26"/>
        <end position="35"/>
    </location>
</feature>
<evidence type="ECO:0000256" key="1">
    <source>
        <dbReference type="SAM" id="MobiDB-lite"/>
    </source>
</evidence>
<dbReference type="AlphaFoldDB" id="A0AAV1TE22"/>
<proteinExistence type="predicted"/>